<dbReference type="RefSeq" id="WP_281462059.1">
    <property type="nucleotide sequence ID" value="NZ_JASBAN010000001.1"/>
</dbReference>
<comment type="caution">
    <text evidence="2">The sequence shown here is derived from an EMBL/GenBank/DDBJ whole genome shotgun (WGS) entry which is preliminary data.</text>
</comment>
<dbReference type="SUPFAM" id="SSF48403">
    <property type="entry name" value="Ankyrin repeat"/>
    <property type="match status" value="1"/>
</dbReference>
<name>A0ABT6Q6K9_9PROT</name>
<reference evidence="2" key="1">
    <citation type="submission" date="2023-05" db="EMBL/GenBank/DDBJ databases">
        <title>Whole genome sequence of Commensalibacter sp.</title>
        <authorList>
            <person name="Charoenyingcharoen P."/>
            <person name="Yukphan P."/>
        </authorList>
    </citation>
    <scope>NUCLEOTIDE SEQUENCE</scope>
    <source>
        <strain evidence="2">TBRC 10068</strain>
    </source>
</reference>
<proteinExistence type="predicted"/>
<accession>A0ABT6Q6K9</accession>
<feature type="region of interest" description="Disordered" evidence="1">
    <location>
        <begin position="172"/>
        <end position="208"/>
    </location>
</feature>
<keyword evidence="3" id="KW-1185">Reference proteome</keyword>
<organism evidence="2 3">
    <name type="scientific">Commensalibacter nepenthis</name>
    <dbReference type="NCBI Taxonomy" id="3043872"/>
    <lineage>
        <taxon>Bacteria</taxon>
        <taxon>Pseudomonadati</taxon>
        <taxon>Pseudomonadota</taxon>
        <taxon>Alphaproteobacteria</taxon>
        <taxon>Acetobacterales</taxon>
        <taxon>Acetobacteraceae</taxon>
    </lineage>
</organism>
<feature type="region of interest" description="Disordered" evidence="1">
    <location>
        <begin position="48"/>
        <end position="86"/>
    </location>
</feature>
<feature type="compositionally biased region" description="Polar residues" evidence="1">
    <location>
        <begin position="178"/>
        <end position="195"/>
    </location>
</feature>
<evidence type="ECO:0000313" key="3">
    <source>
        <dbReference type="Proteomes" id="UP001431775"/>
    </source>
</evidence>
<dbReference type="Proteomes" id="UP001431775">
    <property type="component" value="Unassembled WGS sequence"/>
</dbReference>
<feature type="compositionally biased region" description="Low complexity" evidence="1">
    <location>
        <begin position="50"/>
        <end position="59"/>
    </location>
</feature>
<gene>
    <name evidence="2" type="ORF">QJV33_03700</name>
</gene>
<evidence type="ECO:0008006" key="4">
    <source>
        <dbReference type="Google" id="ProtNLM"/>
    </source>
</evidence>
<sequence>MSRIDFNATENSIMNFQARLLPFFSLLLGSAYMAMLLSSVSAIAQTVTGHPHAQKNPQHQQKHPQASDDDDQDDNANPGEKDKNPTQLLFDAINTGNLRQAQEALSRGADMHASNVLGQTPLEMSVDLNRDRITFLLLSMRGYNNSPQQLASVSTETSGVTIKDGKARMSVKGKNKRGTINASNGSAYNSQNNGTPKPEIGFLGFQNR</sequence>
<dbReference type="Gene3D" id="1.25.40.20">
    <property type="entry name" value="Ankyrin repeat-containing domain"/>
    <property type="match status" value="1"/>
</dbReference>
<evidence type="ECO:0000313" key="2">
    <source>
        <dbReference type="EMBL" id="MDI2112402.1"/>
    </source>
</evidence>
<dbReference type="EMBL" id="JASBAN010000001">
    <property type="protein sequence ID" value="MDI2112402.1"/>
    <property type="molecule type" value="Genomic_DNA"/>
</dbReference>
<evidence type="ECO:0000256" key="1">
    <source>
        <dbReference type="SAM" id="MobiDB-lite"/>
    </source>
</evidence>
<dbReference type="InterPro" id="IPR036770">
    <property type="entry name" value="Ankyrin_rpt-contain_sf"/>
</dbReference>
<protein>
    <recommendedName>
        <fullName evidence="4">Ankyrin repeat domain-containing protein</fullName>
    </recommendedName>
</protein>